<dbReference type="GO" id="GO:0090324">
    <property type="term" value="P:negative regulation of oxidative phosphorylation"/>
    <property type="evidence" value="ECO:0007669"/>
    <property type="project" value="InterPro"/>
</dbReference>
<accession>A0A6A4WY95</accession>
<dbReference type="Pfam" id="PF13233">
    <property type="entry name" value="Complex1_LYR_2"/>
    <property type="match status" value="1"/>
</dbReference>
<keyword evidence="3" id="KW-1185">Reference proteome</keyword>
<sequence length="90" mass="10628">MSLASRSKVIQAYKNLLHLGKNYPKGYDFFRQRLKSAFMKNKDVTDPAQIEQLLCKAEFVSKELEALYMLRKYRTLKKRYYEDAPPKSST</sequence>
<reference evidence="2 3" key="1">
    <citation type="submission" date="2019-07" db="EMBL/GenBank/DDBJ databases">
        <title>Draft genome assembly of a fouling barnacle, Amphibalanus amphitrite (Darwin, 1854): The first reference genome for Thecostraca.</title>
        <authorList>
            <person name="Kim W."/>
        </authorList>
    </citation>
    <scope>NUCLEOTIDE SEQUENCE [LARGE SCALE GENOMIC DNA]</scope>
    <source>
        <strain evidence="2">SNU_AA5</strain>
        <tissue evidence="2">Soma without cirri and trophi</tissue>
    </source>
</reference>
<dbReference type="PANTHER" id="PTHR21024">
    <property type="entry name" value="GROWTH HORMONE-INDUCIBLE SOLUBLE PROTEIN-RELATED"/>
    <property type="match status" value="1"/>
</dbReference>
<dbReference type="CDD" id="cd20265">
    <property type="entry name" value="Complex1_LYR_ETFRF1_LYRM5"/>
    <property type="match status" value="1"/>
</dbReference>
<gene>
    <name evidence="2" type="primary">etfrf1</name>
    <name evidence="2" type="ORF">FJT64_017153</name>
</gene>
<dbReference type="Proteomes" id="UP000440578">
    <property type="component" value="Unassembled WGS sequence"/>
</dbReference>
<organism evidence="2 3">
    <name type="scientific">Amphibalanus amphitrite</name>
    <name type="common">Striped barnacle</name>
    <name type="synonym">Balanus amphitrite</name>
    <dbReference type="NCBI Taxonomy" id="1232801"/>
    <lineage>
        <taxon>Eukaryota</taxon>
        <taxon>Metazoa</taxon>
        <taxon>Ecdysozoa</taxon>
        <taxon>Arthropoda</taxon>
        <taxon>Crustacea</taxon>
        <taxon>Multicrustacea</taxon>
        <taxon>Cirripedia</taxon>
        <taxon>Thoracica</taxon>
        <taxon>Thoracicalcarea</taxon>
        <taxon>Balanomorpha</taxon>
        <taxon>Balanoidea</taxon>
        <taxon>Balanidae</taxon>
        <taxon>Amphibalaninae</taxon>
        <taxon>Amphibalanus</taxon>
    </lineage>
</organism>
<evidence type="ECO:0000256" key="1">
    <source>
        <dbReference type="ARBA" id="ARBA00009508"/>
    </source>
</evidence>
<name>A0A6A4WY95_AMPAM</name>
<dbReference type="InterPro" id="IPR045296">
    <property type="entry name" value="Complex1_LYR_ETFRF1_LYRM5"/>
</dbReference>
<dbReference type="AlphaFoldDB" id="A0A6A4WY95"/>
<dbReference type="PANTHER" id="PTHR21024:SF0">
    <property type="entry name" value="ELECTRON TRANSFER FLAVOPROTEIN REGULATORY FACTOR 1"/>
    <property type="match status" value="1"/>
</dbReference>
<dbReference type="GO" id="GO:0005739">
    <property type="term" value="C:mitochondrion"/>
    <property type="evidence" value="ECO:0007669"/>
    <property type="project" value="TreeGrafter"/>
</dbReference>
<comment type="caution">
    <text evidence="2">The sequence shown here is derived from an EMBL/GenBank/DDBJ whole genome shotgun (WGS) entry which is preliminary data.</text>
</comment>
<dbReference type="InterPro" id="IPR052000">
    <property type="entry name" value="ETFRF1"/>
</dbReference>
<evidence type="ECO:0000313" key="2">
    <source>
        <dbReference type="EMBL" id="KAF0312057.1"/>
    </source>
</evidence>
<dbReference type="EMBL" id="VIIS01000193">
    <property type="protein sequence ID" value="KAF0312057.1"/>
    <property type="molecule type" value="Genomic_DNA"/>
</dbReference>
<proteinExistence type="inferred from homology"/>
<dbReference type="OrthoDB" id="10258445at2759"/>
<protein>
    <submittedName>
        <fullName evidence="2">Electron transfer flavoprotein regulatory factor 1</fullName>
    </submittedName>
</protein>
<comment type="similarity">
    <text evidence="1">Belongs to the complex I LYR family.</text>
</comment>
<dbReference type="GO" id="GO:0022904">
    <property type="term" value="P:respiratory electron transport chain"/>
    <property type="evidence" value="ECO:0007669"/>
    <property type="project" value="TreeGrafter"/>
</dbReference>
<evidence type="ECO:0000313" key="3">
    <source>
        <dbReference type="Proteomes" id="UP000440578"/>
    </source>
</evidence>